<evidence type="ECO:0000256" key="2">
    <source>
        <dbReference type="ARBA" id="ARBA00022525"/>
    </source>
</evidence>
<feature type="compositionally biased region" description="Polar residues" evidence="5">
    <location>
        <begin position="799"/>
        <end position="818"/>
    </location>
</feature>
<dbReference type="SUPFAM" id="SSF49478">
    <property type="entry name" value="Cna protein B-type domain"/>
    <property type="match status" value="8"/>
</dbReference>
<feature type="compositionally biased region" description="Polar residues" evidence="5">
    <location>
        <begin position="990"/>
        <end position="1006"/>
    </location>
</feature>
<keyword evidence="4" id="KW-0572">Peptidoglycan-anchor</keyword>
<evidence type="ECO:0000256" key="7">
    <source>
        <dbReference type="SAM" id="SignalP"/>
    </source>
</evidence>
<feature type="chain" id="PRO_5030926754" evidence="7">
    <location>
        <begin position="28"/>
        <end position="1333"/>
    </location>
</feature>
<dbReference type="RefSeq" id="WP_154456711.1">
    <property type="nucleotide sequence ID" value="NZ_VUMV01000001.1"/>
</dbReference>
<feature type="compositionally biased region" description="Polar residues" evidence="5">
    <location>
        <begin position="60"/>
        <end position="73"/>
    </location>
</feature>
<evidence type="ECO:0000313" key="9">
    <source>
        <dbReference type="EMBL" id="MST80898.1"/>
    </source>
</evidence>
<keyword evidence="1" id="KW-0134">Cell wall</keyword>
<dbReference type="Gene3D" id="2.60.40.1140">
    <property type="entry name" value="Collagen-binding surface protein Cna, B-type domain"/>
    <property type="match status" value="8"/>
</dbReference>
<protein>
    <submittedName>
        <fullName evidence="9">Cna B-type domain-containing protein</fullName>
    </submittedName>
</protein>
<keyword evidence="6" id="KW-0812">Transmembrane</keyword>
<dbReference type="Proteomes" id="UP000466864">
    <property type="component" value="Unassembled WGS sequence"/>
</dbReference>
<feature type="region of interest" description="Disordered" evidence="5">
    <location>
        <begin position="990"/>
        <end position="1010"/>
    </location>
</feature>
<accession>A0A7X2P629</accession>
<gene>
    <name evidence="9" type="ORF">FYJ60_00910</name>
</gene>
<dbReference type="EMBL" id="VUMV01000001">
    <property type="protein sequence ID" value="MST80898.1"/>
    <property type="molecule type" value="Genomic_DNA"/>
</dbReference>
<feature type="region of interest" description="Disordered" evidence="5">
    <location>
        <begin position="27"/>
        <end position="115"/>
    </location>
</feature>
<evidence type="ECO:0000256" key="6">
    <source>
        <dbReference type="SAM" id="Phobius"/>
    </source>
</evidence>
<dbReference type="NCBIfam" id="TIGR01167">
    <property type="entry name" value="LPXTG_anchor"/>
    <property type="match status" value="1"/>
</dbReference>
<proteinExistence type="predicted"/>
<keyword evidence="6" id="KW-0472">Membrane</keyword>
<evidence type="ECO:0000256" key="4">
    <source>
        <dbReference type="ARBA" id="ARBA00023088"/>
    </source>
</evidence>
<keyword evidence="6" id="KW-1133">Transmembrane helix</keyword>
<comment type="caution">
    <text evidence="9">The sequence shown here is derived from an EMBL/GenBank/DDBJ whole genome shotgun (WGS) entry which is preliminary data.</text>
</comment>
<feature type="region of interest" description="Disordered" evidence="5">
    <location>
        <begin position="799"/>
        <end position="822"/>
    </location>
</feature>
<name>A0A7X2P629_9FIRM</name>
<feature type="compositionally biased region" description="Low complexity" evidence="5">
    <location>
        <begin position="39"/>
        <end position="59"/>
    </location>
</feature>
<keyword evidence="10" id="KW-1185">Reference proteome</keyword>
<reference evidence="9 10" key="1">
    <citation type="submission" date="2019-08" db="EMBL/GenBank/DDBJ databases">
        <title>In-depth cultivation of the pig gut microbiome towards novel bacterial diversity and tailored functional studies.</title>
        <authorList>
            <person name="Wylensek D."/>
            <person name="Hitch T.C.A."/>
            <person name="Clavel T."/>
        </authorList>
    </citation>
    <scope>NUCLEOTIDE SEQUENCE [LARGE SCALE GENOMIC DNA]</scope>
    <source>
        <strain evidence="9 10">Oil+RF-744-WCA-WT-13</strain>
    </source>
</reference>
<feature type="compositionally biased region" description="Polar residues" evidence="5">
    <location>
        <begin position="81"/>
        <end position="93"/>
    </location>
</feature>
<evidence type="ECO:0000259" key="8">
    <source>
        <dbReference type="PROSITE" id="PS50847"/>
    </source>
</evidence>
<dbReference type="Pfam" id="PF05738">
    <property type="entry name" value="Cna_B"/>
    <property type="match status" value="8"/>
</dbReference>
<dbReference type="CDD" id="cd00222">
    <property type="entry name" value="CollagenBindB"/>
    <property type="match status" value="6"/>
</dbReference>
<evidence type="ECO:0000313" key="10">
    <source>
        <dbReference type="Proteomes" id="UP000466864"/>
    </source>
</evidence>
<dbReference type="PROSITE" id="PS50847">
    <property type="entry name" value="GRAM_POS_ANCHORING"/>
    <property type="match status" value="1"/>
</dbReference>
<organism evidence="9 10">
    <name type="scientific">Bilifractor porci</name>
    <dbReference type="NCBI Taxonomy" id="2606636"/>
    <lineage>
        <taxon>Bacteria</taxon>
        <taxon>Bacillati</taxon>
        <taxon>Bacillota</taxon>
        <taxon>Clostridia</taxon>
        <taxon>Lachnospirales</taxon>
        <taxon>Lachnospiraceae</taxon>
        <taxon>Bilifractor</taxon>
    </lineage>
</organism>
<keyword evidence="3 7" id="KW-0732">Signal</keyword>
<sequence length="1333" mass="146336">MKNRKKIGGLLLALALTVSMLPQTALAEGTTEQASTGYQTEEQTDAAQTEETTDAAQEQGGTDKTTVETSASSDGEGVETENGSVSVSESTDISDYGADFRPGEKANEPGESYPAVSFNTKADDGTEINISAAENTPPVKIDYDGKAIHSVTDSDGNKIILYCMNNELHWPHATIDSPDVPLYSETTFEDFFNANGITGEDQKTLKTKLENLLYAGYPYNGYGLYQIVDSAPVISEEEFDQLLTPPQYLREDFPNTLGTNTFSYADRTDSSKMELLRNFLIEVGNYFTGGTTPSGLNYQQLMQLPFIRAAYCMAYTYDPVQSYTEAYLTDYLITESQAYDGTRDAIWWVLKNAGLPKNGSDVMDTQLVKNLLGADTRDMILTDQPDASNVSVSGDPTFYYSTDDQKWHTGKLTLTAPAKYNAKFKLALPDGITEESGKTQISAGEGFSLVSSDKPEKTPSITLSATIPWMDSDLKVYVADSKAQASDGKGYQNMIGAVIRQTPVSITASLAVSPTVNFTFTKVWEDGNNQDGKRPVPSTFVSKLHLKADGVEVTGYTPTVKDNGDGTWTVQYKDLPGLPSGKTYSVTEDSIPPYTSVSDTVKNDGKLKNHYTPETVTVSGKKIWNDNNNQDKKRPGSITVRLLANNEEKTRTTVKADADGNWTYSFENLPKYEDGKEITYTVTEDAVAEYSTEIKDYNITNSYTPGETSVTVTKAWDDQNNQDGKRQPVQVQLYADGVEEGTPVTLGEAVNWTHTWEHLAEKKAGKAITYTVRELTEVPGYTSQVTGDAKTGFTVINTHTPETTSVSGKKTWNDGNNQDGKRPESITVRLLANNEEKTHTTVKADADGNWTYSFENLPKYEDGKEITYTVTEDAVAEYSTEIRDYNITNSYTPGETSVTVTKAWDDQNNQDGKRQPVQVQLYADGVEEGTPVTLGEAVNWTHTWEHLAEKKAGKAITYTVRELTEVPGYTSQVTGDAKTGFTVINTHTPETTSVSGKKTWNDGNNQDGKRPESITVRLFANNVEKTHTTVKADADGNWTYSFENLPKYEDGQEITYTVTEDAVAEYSTEIKDYNITNSYTPGETSVTVTKAWEDRNNQDGKRPESVQVQLYADGVETGDPVTLSEGVNWTYTWNNLAEKKAGKAITYTVRELTEVPGYTSQVTGDAKTGFTVINTYTPETTSLTFTKKWVDDGNKDGTRPGVGSFMQSLSLMDGDGKVNGYAPVVKDNGDNTYTVTYSGLPKYKDGKEISYFVQEKNIAGYVQSSSTVKNGGTLTNTKTNTKVKTALTVRGGDSSPKTGDNSNIYLYGIAGVSALALLLLLLMWKKRRDGKAE</sequence>
<dbReference type="InterPro" id="IPR019931">
    <property type="entry name" value="LPXTG_anchor"/>
</dbReference>
<evidence type="ECO:0000256" key="5">
    <source>
        <dbReference type="SAM" id="MobiDB-lite"/>
    </source>
</evidence>
<evidence type="ECO:0000256" key="1">
    <source>
        <dbReference type="ARBA" id="ARBA00022512"/>
    </source>
</evidence>
<feature type="domain" description="Gram-positive cocci surface proteins LPxTG" evidence="8">
    <location>
        <begin position="1295"/>
        <end position="1333"/>
    </location>
</feature>
<evidence type="ECO:0000256" key="3">
    <source>
        <dbReference type="ARBA" id="ARBA00022729"/>
    </source>
</evidence>
<keyword evidence="2" id="KW-0964">Secreted</keyword>
<feature type="signal peptide" evidence="7">
    <location>
        <begin position="1"/>
        <end position="27"/>
    </location>
</feature>
<dbReference type="InterPro" id="IPR008454">
    <property type="entry name" value="Collagen-bd_Cna-like_B-typ_dom"/>
</dbReference>
<feature type="transmembrane region" description="Helical" evidence="6">
    <location>
        <begin position="1304"/>
        <end position="1324"/>
    </location>
</feature>